<comment type="caution">
    <text evidence="3">The sequence shown here is derived from an EMBL/GenBank/DDBJ whole genome shotgun (WGS) entry which is preliminary data.</text>
</comment>
<dbReference type="AlphaFoldDB" id="A0A7C0U2T0"/>
<keyword evidence="2" id="KW-0812">Transmembrane</keyword>
<dbReference type="EMBL" id="DRBS01000190">
    <property type="protein sequence ID" value="HDD44182.1"/>
    <property type="molecule type" value="Genomic_DNA"/>
</dbReference>
<sequence>MIKINLLPKEEIKVVPDIKREVSIVFLFYILLGLIGAYLIISINGKVSTLKKELQSAQIELAKYKDIQKKLTDLKKQKRVIEQKIKVVSVLEKERKKAIEVLNALTANFLVNKMWFEELTLEGNQLSIKGIALGNETVAEFMERLKKTPYFQMIELIKTEKKKIAEISLTKFTLKCNISIIGEKA</sequence>
<dbReference type="InterPro" id="IPR007813">
    <property type="entry name" value="PilN"/>
</dbReference>
<reference evidence="3" key="1">
    <citation type="journal article" date="2020" name="mSystems">
        <title>Genome- and Community-Level Interaction Insights into Carbon Utilization and Element Cycling Functions of Hydrothermarchaeota in Hydrothermal Sediment.</title>
        <authorList>
            <person name="Zhou Z."/>
            <person name="Liu Y."/>
            <person name="Xu W."/>
            <person name="Pan J."/>
            <person name="Luo Z.H."/>
            <person name="Li M."/>
        </authorList>
    </citation>
    <scope>NUCLEOTIDE SEQUENCE [LARGE SCALE GENOMIC DNA]</scope>
    <source>
        <strain evidence="3">HyVt-233</strain>
    </source>
</reference>
<dbReference type="PANTHER" id="PTHR40278:SF1">
    <property type="entry name" value="DNA UTILIZATION PROTEIN HOFN"/>
    <property type="match status" value="1"/>
</dbReference>
<protein>
    <recommendedName>
        <fullName evidence="4">Fimbrial protein</fullName>
    </recommendedName>
</protein>
<proteinExistence type="predicted"/>
<gene>
    <name evidence="3" type="ORF">ENG63_04900</name>
</gene>
<dbReference type="Proteomes" id="UP000886289">
    <property type="component" value="Unassembled WGS sequence"/>
</dbReference>
<name>A0A7C0U2T0_DESA2</name>
<evidence type="ECO:0000313" key="3">
    <source>
        <dbReference type="EMBL" id="HDD44182.1"/>
    </source>
</evidence>
<dbReference type="InterPro" id="IPR052534">
    <property type="entry name" value="Extracell_DNA_Util/SecSys_Comp"/>
</dbReference>
<evidence type="ECO:0008006" key="4">
    <source>
        <dbReference type="Google" id="ProtNLM"/>
    </source>
</evidence>
<keyword evidence="2" id="KW-1133">Transmembrane helix</keyword>
<organism evidence="3">
    <name type="scientific">Desulfofervidus auxilii</name>
    <dbReference type="NCBI Taxonomy" id="1621989"/>
    <lineage>
        <taxon>Bacteria</taxon>
        <taxon>Pseudomonadati</taxon>
        <taxon>Thermodesulfobacteriota</taxon>
        <taxon>Candidatus Desulfofervidia</taxon>
        <taxon>Candidatus Desulfofervidales</taxon>
        <taxon>Candidatus Desulfofervidaceae</taxon>
        <taxon>Candidatus Desulfofervidus</taxon>
    </lineage>
</organism>
<dbReference type="PANTHER" id="PTHR40278">
    <property type="entry name" value="DNA UTILIZATION PROTEIN HOFN"/>
    <property type="match status" value="1"/>
</dbReference>
<keyword evidence="1" id="KW-0175">Coiled coil</keyword>
<keyword evidence="2" id="KW-0472">Membrane</keyword>
<evidence type="ECO:0000256" key="2">
    <source>
        <dbReference type="SAM" id="Phobius"/>
    </source>
</evidence>
<feature type="transmembrane region" description="Helical" evidence="2">
    <location>
        <begin position="21"/>
        <end position="41"/>
    </location>
</feature>
<evidence type="ECO:0000256" key="1">
    <source>
        <dbReference type="SAM" id="Coils"/>
    </source>
</evidence>
<feature type="coiled-coil region" evidence="1">
    <location>
        <begin position="47"/>
        <end position="108"/>
    </location>
</feature>
<dbReference type="Pfam" id="PF05137">
    <property type="entry name" value="PilN"/>
    <property type="match status" value="1"/>
</dbReference>
<accession>A0A7C0U2T0</accession>